<dbReference type="GO" id="GO:0016757">
    <property type="term" value="F:glycosyltransferase activity"/>
    <property type="evidence" value="ECO:0007669"/>
    <property type="project" value="InterPro"/>
</dbReference>
<gene>
    <name evidence="2" type="ORF">COX77_04855</name>
</gene>
<dbReference type="SUPFAM" id="SSF48239">
    <property type="entry name" value="Terpenoid cyclases/Protein prenyltransferases"/>
    <property type="match status" value="1"/>
</dbReference>
<evidence type="ECO:0000313" key="2">
    <source>
        <dbReference type="EMBL" id="PIZ98361.1"/>
    </source>
</evidence>
<dbReference type="Pfam" id="PF00534">
    <property type="entry name" value="Glycos_transf_1"/>
    <property type="match status" value="1"/>
</dbReference>
<dbReference type="InterPro" id="IPR008930">
    <property type="entry name" value="Terpenoid_cyclase/PrenylTrfase"/>
</dbReference>
<name>A0A2M7VD92_9BACT</name>
<dbReference type="GO" id="GO:0005975">
    <property type="term" value="P:carbohydrate metabolic process"/>
    <property type="evidence" value="ECO:0007669"/>
    <property type="project" value="InterPro"/>
</dbReference>
<dbReference type="InterPro" id="IPR001296">
    <property type="entry name" value="Glyco_trans_1"/>
</dbReference>
<dbReference type="SUPFAM" id="SSF48208">
    <property type="entry name" value="Six-hairpin glycosidases"/>
    <property type="match status" value="1"/>
</dbReference>
<evidence type="ECO:0000313" key="3">
    <source>
        <dbReference type="Proteomes" id="UP000230405"/>
    </source>
</evidence>
<dbReference type="Gene3D" id="3.40.50.2000">
    <property type="entry name" value="Glycogen Phosphorylase B"/>
    <property type="match status" value="1"/>
</dbReference>
<evidence type="ECO:0000259" key="1">
    <source>
        <dbReference type="Pfam" id="PF00534"/>
    </source>
</evidence>
<dbReference type="PANTHER" id="PTHR12526:SF572">
    <property type="entry name" value="BLL5144 PROTEIN"/>
    <property type="match status" value="1"/>
</dbReference>
<comment type="caution">
    <text evidence="2">The sequence shown here is derived from an EMBL/GenBank/DDBJ whole genome shotgun (WGS) entry which is preliminary data.</text>
</comment>
<dbReference type="PANTHER" id="PTHR12526">
    <property type="entry name" value="GLYCOSYLTRANSFERASE"/>
    <property type="match status" value="1"/>
</dbReference>
<proteinExistence type="predicted"/>
<dbReference type="Gene3D" id="1.50.10.20">
    <property type="match status" value="1"/>
</dbReference>
<sequence>GLLSRGKGIEYVIAALPKIIAVHPNVVYLIIGATHPLVLKNTGEEYRKQLIDQAYQLGVQDHVLFYNEYLETDKLLKFLQATEIYLSVSQNPDQAVSGTLTYALGVGRPVISTPFAQARELITPELGSLVKFQDSESIAQEVIALLSDKDRLTNISKTAYFRTRSMTWPNVSLAYMREFIEISPELARKKRNLPIIKLQHLRKLTNSFGIYQFAILNEPNPNWGFTLDDNARALIVVAKYHGIYHDQDDERLAEIYLRFIERAVKDDGGFVNYFTKEMKSNYDLNQDKNLEDAEARALWALACVATSKLPRSLKKRASVLLNNQYKKLKVVNSPRAIAFHIKALTTWLALGNNEKIIKLVVRHADFLLDRFNDNNTKDWQWFEQSLNYSNGVLSEALLLAYKVTGNYLYFKAGKTTLDFLISKSFHDEVCEPIGQAGWFKRGEKKEIYDQQPEEVSSLVLALRTMYDLTGDHDYEKKMLLVFNWFLGNNLLNQVVYSQLTGGCYDGIGEGYINLNQGAESTISYLLARLVVDVKYN</sequence>
<feature type="non-terminal residue" evidence="2">
    <location>
        <position position="1"/>
    </location>
</feature>
<feature type="domain" description="Glycosyl transferase family 1" evidence="1">
    <location>
        <begin position="3"/>
        <end position="160"/>
    </location>
</feature>
<dbReference type="AlphaFoldDB" id="A0A2M7VD92"/>
<accession>A0A2M7VD92</accession>
<dbReference type="Proteomes" id="UP000230405">
    <property type="component" value="Unassembled WGS sequence"/>
</dbReference>
<dbReference type="EMBL" id="PFPO01000092">
    <property type="protein sequence ID" value="PIZ98361.1"/>
    <property type="molecule type" value="Genomic_DNA"/>
</dbReference>
<dbReference type="SUPFAM" id="SSF53756">
    <property type="entry name" value="UDP-Glycosyltransferase/glycogen phosphorylase"/>
    <property type="match status" value="1"/>
</dbReference>
<dbReference type="InterPro" id="IPR008928">
    <property type="entry name" value="6-hairpin_glycosidase_sf"/>
</dbReference>
<reference evidence="3" key="1">
    <citation type="submission" date="2017-09" db="EMBL/GenBank/DDBJ databases">
        <title>Depth-based differentiation of microbial function through sediment-hosted aquifers and enrichment of novel symbionts in the deep terrestrial subsurface.</title>
        <authorList>
            <person name="Probst A.J."/>
            <person name="Ladd B."/>
            <person name="Jarett J.K."/>
            <person name="Geller-Mcgrath D.E."/>
            <person name="Sieber C.M.K."/>
            <person name="Emerson J.B."/>
            <person name="Anantharaman K."/>
            <person name="Thomas B.C."/>
            <person name="Malmstrom R."/>
            <person name="Stieglmeier M."/>
            <person name="Klingl A."/>
            <person name="Woyke T."/>
            <person name="Ryan C.M."/>
            <person name="Banfield J.F."/>
        </authorList>
    </citation>
    <scope>NUCLEOTIDE SEQUENCE [LARGE SCALE GENOMIC DNA]</scope>
</reference>
<organism evidence="2 3">
    <name type="scientific">Candidatus Komeilibacteria bacterium CG_4_10_14_0_2_um_filter_37_10</name>
    <dbReference type="NCBI Taxonomy" id="1974470"/>
    <lineage>
        <taxon>Bacteria</taxon>
        <taxon>Candidatus Komeiliibacteriota</taxon>
    </lineage>
</organism>
<protein>
    <recommendedName>
        <fullName evidence="1">Glycosyl transferase family 1 domain-containing protein</fullName>
    </recommendedName>
</protein>